<keyword evidence="2" id="KW-1185">Reference proteome</keyword>
<protein>
    <submittedName>
        <fullName evidence="1">Uncharacterized protein</fullName>
    </submittedName>
</protein>
<dbReference type="Proteomes" id="UP001164746">
    <property type="component" value="Chromosome 4"/>
</dbReference>
<proteinExistence type="predicted"/>
<evidence type="ECO:0000313" key="1">
    <source>
        <dbReference type="EMBL" id="WAR02858.1"/>
    </source>
</evidence>
<dbReference type="PANTHER" id="PTHR24024:SF18">
    <property type="entry name" value="SHORT-CHAIN COLLAGEN C4-LIKE"/>
    <property type="match status" value="1"/>
</dbReference>
<reference evidence="1" key="1">
    <citation type="submission" date="2022-11" db="EMBL/GenBank/DDBJ databases">
        <title>Centuries of genome instability and evolution in soft-shell clam transmissible cancer (bioRxiv).</title>
        <authorList>
            <person name="Hart S.F.M."/>
            <person name="Yonemitsu M.A."/>
            <person name="Giersch R.M."/>
            <person name="Beal B.F."/>
            <person name="Arriagada G."/>
            <person name="Davis B.W."/>
            <person name="Ostrander E.A."/>
            <person name="Goff S.P."/>
            <person name="Metzger M.J."/>
        </authorList>
    </citation>
    <scope>NUCLEOTIDE SEQUENCE</scope>
    <source>
        <strain evidence="1">MELC-2E11</strain>
        <tissue evidence="1">Siphon/mantle</tissue>
    </source>
</reference>
<accession>A0ABY7E210</accession>
<name>A0ABY7E210_MYAAR</name>
<dbReference type="EMBL" id="CP111015">
    <property type="protein sequence ID" value="WAR02858.1"/>
    <property type="molecule type" value="Genomic_DNA"/>
</dbReference>
<evidence type="ECO:0000313" key="2">
    <source>
        <dbReference type="Proteomes" id="UP001164746"/>
    </source>
</evidence>
<sequence length="145" mass="15928">MNDEEVPCVVCITPNTNVVMVPAKNVCHPGWTLEYAGYLMAERSTNNAKNYVCMDGVPDNLDKSRGDQGGALFYFVEASCGSLPCDPYIQGYVLTCAVCSLPPSICPCFNSSYVSQVNEGHFRDSIMESTKQIVKVFVKAYLAKF</sequence>
<gene>
    <name evidence="1" type="ORF">MAR_009416</name>
</gene>
<dbReference type="PANTHER" id="PTHR24024">
    <property type="entry name" value="PULMONARY SURFACTANT-ASSOCIATED PROTEIN A"/>
    <property type="match status" value="1"/>
</dbReference>
<organism evidence="1 2">
    <name type="scientific">Mya arenaria</name>
    <name type="common">Soft-shell clam</name>
    <dbReference type="NCBI Taxonomy" id="6604"/>
    <lineage>
        <taxon>Eukaryota</taxon>
        <taxon>Metazoa</taxon>
        <taxon>Spiralia</taxon>
        <taxon>Lophotrochozoa</taxon>
        <taxon>Mollusca</taxon>
        <taxon>Bivalvia</taxon>
        <taxon>Autobranchia</taxon>
        <taxon>Heteroconchia</taxon>
        <taxon>Euheterodonta</taxon>
        <taxon>Imparidentia</taxon>
        <taxon>Neoheterodontei</taxon>
        <taxon>Myida</taxon>
        <taxon>Myoidea</taxon>
        <taxon>Myidae</taxon>
        <taxon>Mya</taxon>
    </lineage>
</organism>
<dbReference type="InterPro" id="IPR051077">
    <property type="entry name" value="Ca-dependent_lectin"/>
</dbReference>